<proteinExistence type="predicted"/>
<comment type="caution">
    <text evidence="1">The sequence shown here is derived from an EMBL/GenBank/DDBJ whole genome shotgun (WGS) entry which is preliminary data.</text>
</comment>
<protein>
    <submittedName>
        <fullName evidence="1">Uncharacterized protein</fullName>
    </submittedName>
</protein>
<gene>
    <name evidence="1" type="ORF">AAA799E16_01557</name>
</gene>
<sequence>MLSKTERDFVEDPSTFSKNSAKDLRYRIKKKLKRARPDLDLLLQNIDVTGIDPLELLGLTDVQHNTVQNTDTTNKVLRSQKTTTKRFKSLSKFENW</sequence>
<reference evidence="1 2" key="1">
    <citation type="submission" date="2014-06" db="EMBL/GenBank/DDBJ databases">
        <authorList>
            <person name="Ngugi D.K."/>
            <person name="Blom J."/>
            <person name="Alam I."/>
            <person name="Rashid M."/>
            <person name="Ba Alawi W."/>
            <person name="Zhang G."/>
            <person name="Hikmawan T."/>
            <person name="Guan Y."/>
            <person name="Antunes A."/>
            <person name="Siam R."/>
            <person name="Eldorry H."/>
            <person name="Bajic V."/>
            <person name="Stingl U."/>
        </authorList>
    </citation>
    <scope>NUCLEOTIDE SEQUENCE [LARGE SCALE GENOMIC DNA]</scope>
    <source>
        <strain evidence="1">SCGC AAA799-E16</strain>
    </source>
</reference>
<evidence type="ECO:0000313" key="1">
    <source>
        <dbReference type="EMBL" id="KER05769.1"/>
    </source>
</evidence>
<dbReference type="AlphaFoldDB" id="A0A081S4B6"/>
<evidence type="ECO:0000313" key="2">
    <source>
        <dbReference type="Proteomes" id="UP000028027"/>
    </source>
</evidence>
<keyword evidence="2" id="KW-1185">Reference proteome</keyword>
<dbReference type="Proteomes" id="UP000028027">
    <property type="component" value="Unassembled WGS sequence"/>
</dbReference>
<name>A0A081S4B6_9ARCH</name>
<accession>A0A081S4B6</accession>
<organism evidence="1 2">
    <name type="scientific">Marine Group I thaumarchaeote SCGC AAA799-E16</name>
    <dbReference type="NCBI Taxonomy" id="1502292"/>
    <lineage>
        <taxon>Archaea</taxon>
        <taxon>Nitrososphaerota</taxon>
        <taxon>Marine Group I</taxon>
    </lineage>
</organism>
<dbReference type="EMBL" id="JNVL01000028">
    <property type="protein sequence ID" value="KER05769.1"/>
    <property type="molecule type" value="Genomic_DNA"/>
</dbReference>